<accession>A0A5B9W0N4</accession>
<sequence precursor="true">MKNRPARSRGMSRRVAALALALALALAAPVQGLASEPVPGVPWPATDAAGRSLPVAGEPGVPGPRPGRTVAMFYFLWHNDPRGMSPPGSGPFDVSRILGADPDALRKPTSPPWGPFGAFHYWGEPLYGYYFSADAWVLRRHAALLSAAGVDALIFDATNAVTYRDVYRALCAVFADIRRAGGRTPGIAFMVNTHAGKTAQSLYEDLYWPGDHRDLWFLWEGKPLLLCDPKEASPEVRAFFTLRAAHWPFTQVDTPFAWHWEATYPQHYGYTTDPGRPEQVSVSVAQNLRVSDGQVTNMSSGDARGRSFHDGRMERSPGATDLGLNVQEQWKRAIELDPPLVMVTGWNEWIAGRYGESGGPVTFVDQFSREYSRDIEPMKGGHGDNYYYQLVANVRRYKGASPLPKASAPRTIEIGRDLAQWRSIEPEFLDGVGDAEPRDFDGAGGLRYRDGSGRNDIVACKVARDSKRVTFLARTRRALTPSTDPNWMWLLIDADHDPKTGWEGYDYLANRNVGEDGMTSLERNLGGWRWERVAKVGFRATGDSLQLTIPREALGIPAGSAGFSLDFKWADNLAKPGEVMDFYTSGDVAPEGRFRFRYVAD</sequence>
<protein>
    <submittedName>
        <fullName evidence="3">Uncharacterized protein</fullName>
    </submittedName>
</protein>
<dbReference type="KEGG" id="agv:OJF2_26370"/>
<name>A0A5B9W0N4_9BACT</name>
<dbReference type="EMBL" id="CP042997">
    <property type="protein sequence ID" value="QEH34103.1"/>
    <property type="molecule type" value="Genomic_DNA"/>
</dbReference>
<dbReference type="Proteomes" id="UP000324233">
    <property type="component" value="Chromosome"/>
</dbReference>
<reference evidence="3 4" key="1">
    <citation type="submission" date="2019-08" db="EMBL/GenBank/DDBJ databases">
        <title>Deep-cultivation of Planctomycetes and their phenomic and genomic characterization uncovers novel biology.</title>
        <authorList>
            <person name="Wiegand S."/>
            <person name="Jogler M."/>
            <person name="Boedeker C."/>
            <person name="Pinto D."/>
            <person name="Vollmers J."/>
            <person name="Rivas-Marin E."/>
            <person name="Kohn T."/>
            <person name="Peeters S.H."/>
            <person name="Heuer A."/>
            <person name="Rast P."/>
            <person name="Oberbeckmann S."/>
            <person name="Bunk B."/>
            <person name="Jeske O."/>
            <person name="Meyerdierks A."/>
            <person name="Storesund J.E."/>
            <person name="Kallscheuer N."/>
            <person name="Luecker S."/>
            <person name="Lage O.M."/>
            <person name="Pohl T."/>
            <person name="Merkel B.J."/>
            <person name="Hornburger P."/>
            <person name="Mueller R.-W."/>
            <person name="Bruemmer F."/>
            <person name="Labrenz M."/>
            <person name="Spormann A.M."/>
            <person name="Op den Camp H."/>
            <person name="Overmann J."/>
            <person name="Amann R."/>
            <person name="Jetten M.S.M."/>
            <person name="Mascher T."/>
            <person name="Medema M.H."/>
            <person name="Devos D.P."/>
            <person name="Kaster A.-K."/>
            <person name="Ovreas L."/>
            <person name="Rohde M."/>
            <person name="Galperin M.Y."/>
            <person name="Jogler C."/>
        </authorList>
    </citation>
    <scope>NUCLEOTIDE SEQUENCE [LARGE SCALE GENOMIC DNA]</scope>
    <source>
        <strain evidence="3 4">OJF2</strain>
    </source>
</reference>
<feature type="compositionally biased region" description="Basic and acidic residues" evidence="1">
    <location>
        <begin position="303"/>
        <end position="315"/>
    </location>
</feature>
<feature type="chain" id="PRO_5022987823" evidence="2">
    <location>
        <begin position="35"/>
        <end position="601"/>
    </location>
</feature>
<feature type="signal peptide" evidence="2">
    <location>
        <begin position="1"/>
        <end position="34"/>
    </location>
</feature>
<evidence type="ECO:0000313" key="3">
    <source>
        <dbReference type="EMBL" id="QEH34103.1"/>
    </source>
</evidence>
<dbReference type="AlphaFoldDB" id="A0A5B9W0N4"/>
<gene>
    <name evidence="3" type="ORF">OJF2_26370</name>
</gene>
<dbReference type="RefSeq" id="WP_148594073.1">
    <property type="nucleotide sequence ID" value="NZ_CP042997.1"/>
</dbReference>
<evidence type="ECO:0000256" key="1">
    <source>
        <dbReference type="SAM" id="MobiDB-lite"/>
    </source>
</evidence>
<organism evidence="3 4">
    <name type="scientific">Aquisphaera giovannonii</name>
    <dbReference type="NCBI Taxonomy" id="406548"/>
    <lineage>
        <taxon>Bacteria</taxon>
        <taxon>Pseudomonadati</taxon>
        <taxon>Planctomycetota</taxon>
        <taxon>Planctomycetia</taxon>
        <taxon>Isosphaerales</taxon>
        <taxon>Isosphaeraceae</taxon>
        <taxon>Aquisphaera</taxon>
    </lineage>
</organism>
<proteinExistence type="predicted"/>
<evidence type="ECO:0000313" key="4">
    <source>
        <dbReference type="Proteomes" id="UP000324233"/>
    </source>
</evidence>
<keyword evidence="4" id="KW-1185">Reference proteome</keyword>
<dbReference type="Gene3D" id="3.20.20.80">
    <property type="entry name" value="Glycosidases"/>
    <property type="match status" value="1"/>
</dbReference>
<evidence type="ECO:0000256" key="2">
    <source>
        <dbReference type="SAM" id="SignalP"/>
    </source>
</evidence>
<dbReference type="OrthoDB" id="2502471at2"/>
<keyword evidence="2" id="KW-0732">Signal</keyword>
<feature type="region of interest" description="Disordered" evidence="1">
    <location>
        <begin position="294"/>
        <end position="320"/>
    </location>
</feature>